<feature type="transmembrane region" description="Helical" evidence="1">
    <location>
        <begin position="12"/>
        <end position="34"/>
    </location>
</feature>
<keyword evidence="4" id="KW-1185">Reference proteome</keyword>
<dbReference type="KEGG" id="cku:UL82_07910"/>
<name>A0A0F6R2M2_9CORY</name>
<dbReference type="EMBL" id="CP011312">
    <property type="protein sequence ID" value="AKE41743.1"/>
    <property type="molecule type" value="Genomic_DNA"/>
</dbReference>
<dbReference type="OrthoDB" id="9965250at2"/>
<dbReference type="EMBL" id="LR134377">
    <property type="protein sequence ID" value="VEH09018.1"/>
    <property type="molecule type" value="Genomic_DNA"/>
</dbReference>
<organism evidence="2 4">
    <name type="scientific">Corynebacterium kutscheri</name>
    <dbReference type="NCBI Taxonomy" id="35755"/>
    <lineage>
        <taxon>Bacteria</taxon>
        <taxon>Bacillati</taxon>
        <taxon>Actinomycetota</taxon>
        <taxon>Actinomycetes</taxon>
        <taxon>Mycobacteriales</taxon>
        <taxon>Corynebacteriaceae</taxon>
        <taxon>Corynebacterium</taxon>
    </lineage>
</organism>
<evidence type="ECO:0000313" key="2">
    <source>
        <dbReference type="EMBL" id="AKE41743.1"/>
    </source>
</evidence>
<evidence type="ECO:0000256" key="1">
    <source>
        <dbReference type="SAM" id="Phobius"/>
    </source>
</evidence>
<dbReference type="HOGENOM" id="CLU_201046_0_0_11"/>
<reference evidence="3 5" key="2">
    <citation type="submission" date="2018-12" db="EMBL/GenBank/DDBJ databases">
        <authorList>
            <consortium name="Pathogen Informatics"/>
        </authorList>
    </citation>
    <scope>NUCLEOTIDE SEQUENCE [LARGE SCALE GENOMIC DNA]</scope>
    <source>
        <strain evidence="3 5">NCTC949</strain>
    </source>
</reference>
<dbReference type="RefSeq" id="WP_126317074.1">
    <property type="nucleotide sequence ID" value="NZ_CP011312.1"/>
</dbReference>
<keyword evidence="1" id="KW-0812">Transmembrane</keyword>
<keyword evidence="1" id="KW-1133">Transmembrane helix</keyword>
<sequence>MSKNSFSNIHTVLKAFSSITLGVLAYCFIVAPLIKESTYQEVASSTFIHIGLEYLLVAVIISVVWIGILLLRR</sequence>
<evidence type="ECO:0000313" key="5">
    <source>
        <dbReference type="Proteomes" id="UP000271380"/>
    </source>
</evidence>
<keyword evidence="1" id="KW-0472">Membrane</keyword>
<dbReference type="AlphaFoldDB" id="A0A0F6R2M2"/>
<protein>
    <submittedName>
        <fullName evidence="3">Secreted protein</fullName>
    </submittedName>
</protein>
<gene>
    <name evidence="3" type="ORF">NCTC949_02145</name>
    <name evidence="2" type="ORF">UL82_07910</name>
</gene>
<feature type="transmembrane region" description="Helical" evidence="1">
    <location>
        <begin position="54"/>
        <end position="71"/>
    </location>
</feature>
<evidence type="ECO:0000313" key="4">
    <source>
        <dbReference type="Proteomes" id="UP000033457"/>
    </source>
</evidence>
<accession>A0A0F6R2M2</accession>
<dbReference type="Proteomes" id="UP000033457">
    <property type="component" value="Chromosome"/>
</dbReference>
<reference evidence="2 4" key="1">
    <citation type="journal article" date="2015" name="Genome Announc.">
        <title>Complete Genome Sequence of Corynebacterium kutscheri DSM 20755, a Corynebacterial Type Strain with Remarkably Low G+C Content of Chromosomal DNA.</title>
        <authorList>
            <person name="Ruckert C."/>
            <person name="Albersmeier A."/>
            <person name="Winkler A."/>
            <person name="Tauch A."/>
        </authorList>
    </citation>
    <scope>NUCLEOTIDE SEQUENCE [LARGE SCALE GENOMIC DNA]</scope>
    <source>
        <strain evidence="2 4">DSM 20755</strain>
    </source>
</reference>
<proteinExistence type="predicted"/>
<evidence type="ECO:0000313" key="3">
    <source>
        <dbReference type="EMBL" id="VEH09018.1"/>
    </source>
</evidence>
<dbReference type="Proteomes" id="UP000271380">
    <property type="component" value="Chromosome"/>
</dbReference>